<comment type="caution">
    <text evidence="1">The sequence shown here is derived from an EMBL/GenBank/DDBJ whole genome shotgun (WGS) entry which is preliminary data.</text>
</comment>
<dbReference type="EMBL" id="JAENHL010000008">
    <property type="protein sequence ID" value="MBK1869874.1"/>
    <property type="molecule type" value="Genomic_DNA"/>
</dbReference>
<keyword evidence="2" id="KW-1185">Reference proteome</keyword>
<name>A0ACC5RB51_9HYPH</name>
<reference evidence="1" key="1">
    <citation type="submission" date="2021-01" db="EMBL/GenBank/DDBJ databases">
        <authorList>
            <person name="Sun Q."/>
        </authorList>
    </citation>
    <scope>NUCLEOTIDE SEQUENCE</scope>
    <source>
        <strain evidence="1">YIM B02566</strain>
    </source>
</reference>
<proteinExistence type="predicted"/>
<protein>
    <submittedName>
        <fullName evidence="1">Glycosyltransferase family 2 protein</fullName>
    </submittedName>
</protein>
<evidence type="ECO:0000313" key="1">
    <source>
        <dbReference type="EMBL" id="MBK1869874.1"/>
    </source>
</evidence>
<accession>A0ACC5RB51</accession>
<gene>
    <name evidence="1" type="ORF">JHL16_26155</name>
</gene>
<organism evidence="1 2">
    <name type="scientific">Taklimakanibacter albus</name>
    <dbReference type="NCBI Taxonomy" id="2800327"/>
    <lineage>
        <taxon>Bacteria</taxon>
        <taxon>Pseudomonadati</taxon>
        <taxon>Pseudomonadota</taxon>
        <taxon>Alphaproteobacteria</taxon>
        <taxon>Hyphomicrobiales</taxon>
        <taxon>Aestuariivirgaceae</taxon>
        <taxon>Taklimakanibacter</taxon>
    </lineage>
</organism>
<evidence type="ECO:0000313" key="2">
    <source>
        <dbReference type="Proteomes" id="UP000616151"/>
    </source>
</evidence>
<dbReference type="Proteomes" id="UP000616151">
    <property type="component" value="Unassembled WGS sequence"/>
</dbReference>
<sequence length="290" mass="31724">MSISAVIPVKNRPSLIVQAIGSCLAQSRAPDEIIVVDDGSDDATPDIVKDLAAKESRIKLIRRENSGGAALARNLGAAQAEGRWLAFLDSDDRWHSDKLESQLALARQFPDAPAIFCGIRYDYATRKARIGIPKSVVSHADLTVSNVLASTSAAFVRKDRFEEVLGFDAALPNCEDWDLWLKLAKLGPLPVVQAPLVEYSFEATNKLSRDVTKLLRGHELVFARIAAECGSGRLSALHDLKRAELHIRVTGEVMKALRFIKSAVRQSPSGEVLRRSVHLMGLMTVHGARL</sequence>